<proteinExistence type="predicted"/>
<dbReference type="KEGG" id="prr:AT705_24490"/>
<evidence type="ECO:0008006" key="4">
    <source>
        <dbReference type="Google" id="ProtNLM"/>
    </source>
</evidence>
<dbReference type="EMBL" id="CP013613">
    <property type="protein sequence ID" value="ALU46124.1"/>
    <property type="molecule type" value="Genomic_DNA"/>
</dbReference>
<evidence type="ECO:0000313" key="2">
    <source>
        <dbReference type="EMBL" id="ALU46124.1"/>
    </source>
</evidence>
<organism evidence="2 3">
    <name type="scientific">Pseudoalteromonas rubra</name>
    <dbReference type="NCBI Taxonomy" id="43658"/>
    <lineage>
        <taxon>Bacteria</taxon>
        <taxon>Pseudomonadati</taxon>
        <taxon>Pseudomonadota</taxon>
        <taxon>Gammaproteobacteria</taxon>
        <taxon>Alteromonadales</taxon>
        <taxon>Pseudoalteromonadaceae</taxon>
        <taxon>Pseudoalteromonas</taxon>
    </lineage>
</organism>
<dbReference type="RefSeq" id="WP_058798959.1">
    <property type="nucleotide sequence ID" value="NZ_CP013613.1"/>
</dbReference>
<name>A0A0U3IS13_9GAMM</name>
<feature type="signal peptide" evidence="1">
    <location>
        <begin position="1"/>
        <end position="28"/>
    </location>
</feature>
<keyword evidence="2" id="KW-0614">Plasmid</keyword>
<accession>A0A0U3IS13</accession>
<evidence type="ECO:0000313" key="3">
    <source>
        <dbReference type="Proteomes" id="UP000069015"/>
    </source>
</evidence>
<feature type="chain" id="PRO_5006840135" description="Lipoprotein" evidence="1">
    <location>
        <begin position="29"/>
        <end position="297"/>
    </location>
</feature>
<evidence type="ECO:0000256" key="1">
    <source>
        <dbReference type="SAM" id="SignalP"/>
    </source>
</evidence>
<protein>
    <recommendedName>
        <fullName evidence="4">Lipoprotein</fullName>
    </recommendedName>
</protein>
<keyword evidence="1" id="KW-0732">Signal</keyword>
<gene>
    <name evidence="2" type="ORF">AT705_24490</name>
</gene>
<sequence>MTPTKLCTAALLALSATACMSTKPPVIARDSTDVYQFDANKSFALNVAHMSRKTAGLSDVAEAEQAQFKANRALVGAEYSAAFLTGGVVDLLGSMASQSAADKKFAWKPAHVYVTKLNEADLDNDAFNVVKAGLASAFDKISGAEFVGLYRVSSDHLANNVNVLYKGILCDALPPEKRVNYERIKEVKTWINFGAEIDGACGITAHITVPGKLREKGGLKDVVHLEFQRGLSLVDKLALATSGYALVPASYLDPGSWLNYKVRAPYVVHNNTMWFFTTDNTSSPVPQTVLTSARLGQ</sequence>
<geneLocation type="plasmid" evidence="2 3">
    <name>pMBL6842</name>
</geneLocation>
<dbReference type="PROSITE" id="PS51257">
    <property type="entry name" value="PROKAR_LIPOPROTEIN"/>
    <property type="match status" value="1"/>
</dbReference>
<reference evidence="2 3" key="1">
    <citation type="submission" date="2015-12" db="EMBL/GenBank/DDBJ databases">
        <title>Complete genome sequence of Pseudoalteromonas rubra SCSIO 6842, harboring a conjugative plasmid.</title>
        <authorList>
            <person name="Li B."/>
            <person name="Wang X."/>
        </authorList>
    </citation>
    <scope>NUCLEOTIDE SEQUENCE [LARGE SCALE GENOMIC DNA]</scope>
    <source>
        <strain evidence="2 3">SCSIO 6842</strain>
        <plasmid evidence="3">Plasmid pMBL6842</plasmid>
    </source>
</reference>
<dbReference type="Proteomes" id="UP000069015">
    <property type="component" value="Plasmid pMBL6842"/>
</dbReference>
<dbReference type="AlphaFoldDB" id="A0A0U3IS13"/>